<dbReference type="AlphaFoldDB" id="X0VWL3"/>
<evidence type="ECO:0000256" key="2">
    <source>
        <dbReference type="ARBA" id="ARBA00022741"/>
    </source>
</evidence>
<reference evidence="5" key="1">
    <citation type="journal article" date="2014" name="Front. Microbiol.">
        <title>High frequency of phylogenetically diverse reductive dehalogenase-homologous genes in deep subseafloor sedimentary metagenomes.</title>
        <authorList>
            <person name="Kawai M."/>
            <person name="Futagami T."/>
            <person name="Toyoda A."/>
            <person name="Takaki Y."/>
            <person name="Nishi S."/>
            <person name="Hori S."/>
            <person name="Arai W."/>
            <person name="Tsubouchi T."/>
            <person name="Morono Y."/>
            <person name="Uchiyama I."/>
            <person name="Ito T."/>
            <person name="Fujiyama A."/>
            <person name="Inagaki F."/>
            <person name="Takami H."/>
        </authorList>
    </citation>
    <scope>NUCLEOTIDE SEQUENCE</scope>
    <source>
        <strain evidence="5">Expedition CK06-06</strain>
    </source>
</reference>
<accession>X0VWL3</accession>
<evidence type="ECO:0000259" key="4">
    <source>
        <dbReference type="Pfam" id="PF00391"/>
    </source>
</evidence>
<dbReference type="Pfam" id="PF00391">
    <property type="entry name" value="PEP-utilizers"/>
    <property type="match status" value="1"/>
</dbReference>
<feature type="domain" description="PEP-utilising enzyme mobile" evidence="4">
    <location>
        <begin position="1"/>
        <end position="47"/>
    </location>
</feature>
<keyword evidence="2" id="KW-0547">Nucleotide-binding</keyword>
<dbReference type="GO" id="GO:0005524">
    <property type="term" value="F:ATP binding"/>
    <property type="evidence" value="ECO:0007669"/>
    <property type="project" value="UniProtKB-KW"/>
</dbReference>
<evidence type="ECO:0000256" key="1">
    <source>
        <dbReference type="ARBA" id="ARBA00007837"/>
    </source>
</evidence>
<comment type="caution">
    <text evidence="5">The sequence shown here is derived from an EMBL/GenBank/DDBJ whole genome shotgun (WGS) entry which is preliminary data.</text>
</comment>
<dbReference type="PANTHER" id="PTHR43030">
    <property type="entry name" value="PHOSPHOENOLPYRUVATE SYNTHASE"/>
    <property type="match status" value="1"/>
</dbReference>
<gene>
    <name evidence="5" type="ORF">S01H1_54180</name>
</gene>
<proteinExistence type="inferred from homology"/>
<dbReference type="PROSITE" id="PS00370">
    <property type="entry name" value="PEP_ENZYMES_PHOS_SITE"/>
    <property type="match status" value="1"/>
</dbReference>
<feature type="non-terminal residue" evidence="5">
    <location>
        <position position="1"/>
    </location>
</feature>
<protein>
    <recommendedName>
        <fullName evidence="4">PEP-utilising enzyme mobile domain-containing protein</fullName>
    </recommendedName>
</protein>
<comment type="similarity">
    <text evidence="1">Belongs to the PEP-utilizing enzyme family.</text>
</comment>
<name>X0VWL3_9ZZZZ</name>
<evidence type="ECO:0000313" key="5">
    <source>
        <dbReference type="EMBL" id="GAG15482.1"/>
    </source>
</evidence>
<organism evidence="5">
    <name type="scientific">marine sediment metagenome</name>
    <dbReference type="NCBI Taxonomy" id="412755"/>
    <lineage>
        <taxon>unclassified sequences</taxon>
        <taxon>metagenomes</taxon>
        <taxon>ecological metagenomes</taxon>
    </lineage>
</organism>
<dbReference type="InterPro" id="IPR018274">
    <property type="entry name" value="PEP_util_AS"/>
</dbReference>
<dbReference type="InterPro" id="IPR006319">
    <property type="entry name" value="PEP_synth"/>
</dbReference>
<dbReference type="PANTHER" id="PTHR43030:SF1">
    <property type="entry name" value="PHOSPHOENOLPYRUVATE SYNTHASE"/>
    <property type="match status" value="1"/>
</dbReference>
<keyword evidence="3" id="KW-0067">ATP-binding</keyword>
<dbReference type="InterPro" id="IPR008279">
    <property type="entry name" value="PEP-util_enz_mobile_dom"/>
</dbReference>
<sequence length="54" mass="5702">IVTNEGGITCHAAVISRELNKPCIIGTQVATEVLKDGDLVEVNADKGVIKIVKK</sequence>
<dbReference type="Gene3D" id="3.50.30.10">
    <property type="entry name" value="Phosphohistidine domain"/>
    <property type="match status" value="1"/>
</dbReference>
<evidence type="ECO:0000256" key="3">
    <source>
        <dbReference type="ARBA" id="ARBA00022840"/>
    </source>
</evidence>
<dbReference type="GO" id="GO:0008986">
    <property type="term" value="F:pyruvate, water dikinase activity"/>
    <property type="evidence" value="ECO:0007669"/>
    <property type="project" value="InterPro"/>
</dbReference>
<dbReference type="EMBL" id="BARS01035138">
    <property type="protein sequence ID" value="GAG15482.1"/>
    <property type="molecule type" value="Genomic_DNA"/>
</dbReference>
<dbReference type="InterPro" id="IPR036637">
    <property type="entry name" value="Phosphohistidine_dom_sf"/>
</dbReference>
<dbReference type="SUPFAM" id="SSF52009">
    <property type="entry name" value="Phosphohistidine domain"/>
    <property type="match status" value="1"/>
</dbReference>